<dbReference type="EMBL" id="PFBV01000004">
    <property type="protein sequence ID" value="PIT88244.1"/>
    <property type="molecule type" value="Genomic_DNA"/>
</dbReference>
<dbReference type="InterPro" id="IPR001708">
    <property type="entry name" value="YidC/ALB3/OXA1/COX18"/>
</dbReference>
<proteinExistence type="inferred from homology"/>
<evidence type="ECO:0000256" key="3">
    <source>
        <dbReference type="ARBA" id="ARBA00022989"/>
    </source>
</evidence>
<comment type="subcellular location">
    <subcellularLocation>
        <location evidence="1 5">Membrane</location>
        <topology evidence="1 5">Multi-pass membrane protein</topology>
    </subcellularLocation>
</comment>
<dbReference type="PANTHER" id="PTHR12428">
    <property type="entry name" value="OXA1"/>
    <property type="match status" value="1"/>
</dbReference>
<gene>
    <name evidence="8" type="ORF">COU29_03185</name>
</gene>
<evidence type="ECO:0000256" key="5">
    <source>
        <dbReference type="RuleBase" id="RU003945"/>
    </source>
</evidence>
<evidence type="ECO:0000256" key="4">
    <source>
        <dbReference type="ARBA" id="ARBA00023136"/>
    </source>
</evidence>
<dbReference type="GO" id="GO:0051205">
    <property type="term" value="P:protein insertion into membrane"/>
    <property type="evidence" value="ECO:0007669"/>
    <property type="project" value="TreeGrafter"/>
</dbReference>
<accession>A0A2M6W639</accession>
<evidence type="ECO:0000259" key="7">
    <source>
        <dbReference type="Pfam" id="PF02096"/>
    </source>
</evidence>
<evidence type="ECO:0000313" key="8">
    <source>
        <dbReference type="EMBL" id="PIT88244.1"/>
    </source>
</evidence>
<feature type="transmembrane region" description="Helical" evidence="6">
    <location>
        <begin position="206"/>
        <end position="225"/>
    </location>
</feature>
<dbReference type="Pfam" id="PF02096">
    <property type="entry name" value="60KD_IMP"/>
    <property type="match status" value="1"/>
</dbReference>
<protein>
    <recommendedName>
        <fullName evidence="7">Membrane insertase YidC/Oxa/ALB C-terminal domain-containing protein</fullName>
    </recommendedName>
</protein>
<evidence type="ECO:0000256" key="2">
    <source>
        <dbReference type="ARBA" id="ARBA00022692"/>
    </source>
</evidence>
<dbReference type="GO" id="GO:0032977">
    <property type="term" value="F:membrane insertase activity"/>
    <property type="evidence" value="ECO:0007669"/>
    <property type="project" value="InterPro"/>
</dbReference>
<dbReference type="InterPro" id="IPR028055">
    <property type="entry name" value="YidC/Oxa/ALB_C"/>
</dbReference>
<name>A0A2M6W639_9BACT</name>
<dbReference type="PANTHER" id="PTHR12428:SF65">
    <property type="entry name" value="CYTOCHROME C OXIDASE ASSEMBLY PROTEIN COX18, MITOCHONDRIAL"/>
    <property type="match status" value="1"/>
</dbReference>
<dbReference type="AlphaFoldDB" id="A0A2M6W639"/>
<keyword evidence="2 5" id="KW-0812">Transmembrane</keyword>
<feature type="transmembrane region" description="Helical" evidence="6">
    <location>
        <begin position="33"/>
        <end position="52"/>
    </location>
</feature>
<organism evidence="8 9">
    <name type="scientific">Candidatus Magasanikbacteria bacterium CG10_big_fil_rev_8_21_14_0_10_36_32</name>
    <dbReference type="NCBI Taxonomy" id="1974646"/>
    <lineage>
        <taxon>Bacteria</taxon>
        <taxon>Candidatus Magasanikiibacteriota</taxon>
    </lineage>
</organism>
<dbReference type="GO" id="GO:0016020">
    <property type="term" value="C:membrane"/>
    <property type="evidence" value="ECO:0007669"/>
    <property type="project" value="UniProtKB-SubCell"/>
</dbReference>
<keyword evidence="3 6" id="KW-1133">Transmembrane helix</keyword>
<comment type="similarity">
    <text evidence="5">Belongs to the OXA1/ALB3/YidC family.</text>
</comment>
<reference evidence="9" key="1">
    <citation type="submission" date="2017-09" db="EMBL/GenBank/DDBJ databases">
        <title>Depth-based differentiation of microbial function through sediment-hosted aquifers and enrichment of novel symbionts in the deep terrestrial subsurface.</title>
        <authorList>
            <person name="Probst A.J."/>
            <person name="Ladd B."/>
            <person name="Jarett J.K."/>
            <person name="Geller-Mcgrath D.E."/>
            <person name="Sieber C.M.K."/>
            <person name="Emerson J.B."/>
            <person name="Anantharaman K."/>
            <person name="Thomas B.C."/>
            <person name="Malmstrom R."/>
            <person name="Stieglmeier M."/>
            <person name="Klingl A."/>
            <person name="Woyke T."/>
            <person name="Ryan C.M."/>
            <person name="Banfield J.F."/>
        </authorList>
    </citation>
    <scope>NUCLEOTIDE SEQUENCE [LARGE SCALE GENOMIC DNA]</scope>
</reference>
<sequence length="246" mass="28102">MFSFIWFTFLYQPLLNALVWIYNNFSDHSMGWSVIILTVLLRVVLLPFSIVAQRDSGRMQQVRLEATEAVKNFKNDPVAQKEEYRKIMKKNKVSPWAKVVILLIQFIVLILLYQVFMGGIFGDKLVKVLYQGVSFPGAINNSFYGFNIGELHNSVWAGISALYLFLSIIITKGKISNWQKGEVIFLFLFPLFTFTALWILPMVKSLFILTSMIFSDILTFIRVIFSPAKKLEAVEPPVGISSIPKA</sequence>
<evidence type="ECO:0000256" key="1">
    <source>
        <dbReference type="ARBA" id="ARBA00004141"/>
    </source>
</evidence>
<feature type="transmembrane region" description="Helical" evidence="6">
    <location>
        <begin position="183"/>
        <end position="200"/>
    </location>
</feature>
<keyword evidence="4 6" id="KW-0472">Membrane</keyword>
<feature type="transmembrane region" description="Helical" evidence="6">
    <location>
        <begin position="154"/>
        <end position="171"/>
    </location>
</feature>
<feature type="domain" description="Membrane insertase YidC/Oxa/ALB C-terminal" evidence="7">
    <location>
        <begin position="30"/>
        <end position="218"/>
    </location>
</feature>
<evidence type="ECO:0000256" key="6">
    <source>
        <dbReference type="SAM" id="Phobius"/>
    </source>
</evidence>
<evidence type="ECO:0000313" key="9">
    <source>
        <dbReference type="Proteomes" id="UP000231426"/>
    </source>
</evidence>
<dbReference type="Proteomes" id="UP000231426">
    <property type="component" value="Unassembled WGS sequence"/>
</dbReference>
<comment type="caution">
    <text evidence="8">The sequence shown here is derived from an EMBL/GenBank/DDBJ whole genome shotgun (WGS) entry which is preliminary data.</text>
</comment>
<feature type="transmembrane region" description="Helical" evidence="6">
    <location>
        <begin position="95"/>
        <end position="116"/>
    </location>
</feature>